<keyword evidence="3" id="KW-1185">Reference proteome</keyword>
<gene>
    <name evidence="2" type="ORF">FDT80_12985</name>
</gene>
<feature type="signal peptide" evidence="1">
    <location>
        <begin position="1"/>
        <end position="19"/>
    </location>
</feature>
<dbReference type="Proteomes" id="UP000309550">
    <property type="component" value="Unassembled WGS sequence"/>
</dbReference>
<feature type="chain" id="PRO_5024467854" evidence="1">
    <location>
        <begin position="20"/>
        <end position="157"/>
    </location>
</feature>
<dbReference type="Pfam" id="PF04314">
    <property type="entry name" value="PCuAC"/>
    <property type="match status" value="1"/>
</dbReference>
<evidence type="ECO:0000256" key="1">
    <source>
        <dbReference type="SAM" id="SignalP"/>
    </source>
</evidence>
<dbReference type="InterPro" id="IPR007410">
    <property type="entry name" value="LpqE-like"/>
</dbReference>
<keyword evidence="1" id="KW-0732">Signal</keyword>
<reference evidence="2 3" key="1">
    <citation type="submission" date="2019-05" db="EMBL/GenBank/DDBJ databases">
        <title>Sulfitobacter sabulilitoris sp. nov., isolated from a marine sand.</title>
        <authorList>
            <person name="Yoon J.-H."/>
        </authorList>
    </citation>
    <scope>NUCLEOTIDE SEQUENCE [LARGE SCALE GENOMIC DNA]</scope>
    <source>
        <strain evidence="2 3">HSMS-29</strain>
    </source>
</reference>
<dbReference type="PANTHER" id="PTHR36302:SF1">
    <property type="entry name" value="COPPER CHAPERONE PCU(A)C"/>
    <property type="match status" value="1"/>
</dbReference>
<accession>A0A5S3PDF9</accession>
<dbReference type="InterPro" id="IPR058248">
    <property type="entry name" value="Lxx211020-like"/>
</dbReference>
<name>A0A5S3PDF9_9RHOB</name>
<dbReference type="PANTHER" id="PTHR36302">
    <property type="entry name" value="BLR7088 PROTEIN"/>
    <property type="match status" value="1"/>
</dbReference>
<dbReference type="AlphaFoldDB" id="A0A5S3PDF9"/>
<proteinExistence type="predicted"/>
<dbReference type="InterPro" id="IPR036182">
    <property type="entry name" value="PCuAC_sf"/>
</dbReference>
<organism evidence="2 3">
    <name type="scientific">Sulfitobacter sabulilitoris</name>
    <dbReference type="NCBI Taxonomy" id="2562655"/>
    <lineage>
        <taxon>Bacteria</taxon>
        <taxon>Pseudomonadati</taxon>
        <taxon>Pseudomonadota</taxon>
        <taxon>Alphaproteobacteria</taxon>
        <taxon>Rhodobacterales</taxon>
        <taxon>Roseobacteraceae</taxon>
        <taxon>Sulfitobacter</taxon>
    </lineage>
</organism>
<dbReference type="EMBL" id="VANS01000003">
    <property type="protein sequence ID" value="TMM51897.1"/>
    <property type="molecule type" value="Genomic_DNA"/>
</dbReference>
<protein>
    <submittedName>
        <fullName evidence="2">Copper chaperone PCu(A)C</fullName>
    </submittedName>
</protein>
<evidence type="ECO:0000313" key="3">
    <source>
        <dbReference type="Proteomes" id="UP000309550"/>
    </source>
</evidence>
<dbReference type="Gene3D" id="2.60.40.1890">
    <property type="entry name" value="PCu(A)C copper chaperone"/>
    <property type="match status" value="1"/>
</dbReference>
<evidence type="ECO:0000313" key="2">
    <source>
        <dbReference type="EMBL" id="TMM51897.1"/>
    </source>
</evidence>
<comment type="caution">
    <text evidence="2">The sequence shown here is derived from an EMBL/GenBank/DDBJ whole genome shotgun (WGS) entry which is preliminary data.</text>
</comment>
<dbReference type="SUPFAM" id="SSF110087">
    <property type="entry name" value="DR1885-like metal-binding protein"/>
    <property type="match status" value="1"/>
</dbReference>
<sequence>MFRATAFAAAIVLCAPAMAFATGITITDPYARSSTPTSPTGAAFLLIENNTDTDDRLIAARSDVADKVMLHTHVEDANGVARMTMIEGGIEIPAGQAHVMKRGGDHVMMMGLTRPMVQGEEITITLTFESAGDIKIAVPIDHDRVSDPIAVSVDATN</sequence>
<dbReference type="OrthoDB" id="9796962at2"/>